<dbReference type="Pfam" id="PF04402">
    <property type="entry name" value="SIMPL"/>
    <property type="match status" value="1"/>
</dbReference>
<gene>
    <name evidence="1" type="ORF">JI751_07810</name>
</gene>
<dbReference type="Gene3D" id="3.30.110.170">
    <property type="entry name" value="Protein of unknown function (DUF541), domain 1"/>
    <property type="match status" value="1"/>
</dbReference>
<evidence type="ECO:0000313" key="2">
    <source>
        <dbReference type="Proteomes" id="UP000636918"/>
    </source>
</evidence>
<dbReference type="InterPro" id="IPR052022">
    <property type="entry name" value="26kDa_periplasmic_antigen"/>
</dbReference>
<evidence type="ECO:0000313" key="1">
    <source>
        <dbReference type="EMBL" id="MBL0747510.1"/>
    </source>
</evidence>
<accession>A0ABS1L744</accession>
<dbReference type="PANTHER" id="PTHR34387">
    <property type="entry name" value="SLR1258 PROTEIN"/>
    <property type="match status" value="1"/>
</dbReference>
<dbReference type="InterPro" id="IPR007497">
    <property type="entry name" value="SIMPL/DUF541"/>
</dbReference>
<comment type="caution">
    <text evidence="1">The sequence shown here is derived from an EMBL/GenBank/DDBJ whole genome shotgun (WGS) entry which is preliminary data.</text>
</comment>
<sequence length="209" mass="20904">MPPEPADMYTVTVTGTGTSRVAPDSAVARVGAVGRGVGVAEAYDAMSAAATTLVEVAGRHTEERRVASTGVAVWPSHDHSGARDGYEARHSFSIGCDDLAAAGTMLGELAGEVGDALVVDGVALEVTQDHGAGAAAREAAFADARERAAALARMAGAGLGAVQSIVEGDAAPGPGPMPKMAMMRDSAGGLEPGEAAVTVSVTVVWELVH</sequence>
<dbReference type="PANTHER" id="PTHR34387:SF1">
    <property type="entry name" value="PERIPLASMIC IMMUNOGENIC PROTEIN"/>
    <property type="match status" value="1"/>
</dbReference>
<reference evidence="1 2" key="1">
    <citation type="submission" date="2021-01" db="EMBL/GenBank/DDBJ databases">
        <title>Genome seq and assembly of Nocardiodes sp. G10.</title>
        <authorList>
            <person name="Chhetri G."/>
        </authorList>
    </citation>
    <scope>NUCLEOTIDE SEQUENCE [LARGE SCALE GENOMIC DNA]</scope>
    <source>
        <strain evidence="1 2">G10</strain>
    </source>
</reference>
<dbReference type="Proteomes" id="UP000636918">
    <property type="component" value="Unassembled WGS sequence"/>
</dbReference>
<organism evidence="1 2">
    <name type="scientific">Nocardioides baculatus</name>
    <dbReference type="NCBI Taxonomy" id="2801337"/>
    <lineage>
        <taxon>Bacteria</taxon>
        <taxon>Bacillati</taxon>
        <taxon>Actinomycetota</taxon>
        <taxon>Actinomycetes</taxon>
        <taxon>Propionibacteriales</taxon>
        <taxon>Nocardioidaceae</taxon>
        <taxon>Nocardioides</taxon>
    </lineage>
</organism>
<dbReference type="Gene3D" id="3.30.70.2970">
    <property type="entry name" value="Protein of unknown function (DUF541), domain 2"/>
    <property type="match status" value="1"/>
</dbReference>
<proteinExistence type="predicted"/>
<keyword evidence="2" id="KW-1185">Reference proteome</keyword>
<dbReference type="EMBL" id="JAERSG010000002">
    <property type="protein sequence ID" value="MBL0747510.1"/>
    <property type="molecule type" value="Genomic_DNA"/>
</dbReference>
<protein>
    <submittedName>
        <fullName evidence="1">SIMPL domain-containing protein</fullName>
    </submittedName>
</protein>
<dbReference type="RefSeq" id="WP_201935289.1">
    <property type="nucleotide sequence ID" value="NZ_JAERSG010000002.1"/>
</dbReference>
<name>A0ABS1L744_9ACTN</name>